<dbReference type="AlphaFoldDB" id="B4RAS1"/>
<accession>B4RAS1</accession>
<dbReference type="InterPro" id="IPR019819">
    <property type="entry name" value="Carboxylesterase_B_CS"/>
</dbReference>
<protein>
    <recommendedName>
        <fullName evidence="3">Carboxylic ester hydrolase</fullName>
        <ecNumber evidence="3">3.1.1.-</ecNumber>
    </recommendedName>
</protein>
<dbReference type="PANTHER" id="PTHR11559">
    <property type="entry name" value="CARBOXYLESTERASE"/>
    <property type="match status" value="1"/>
</dbReference>
<gene>
    <name evidence="5" type="ordered locus">PHZ_c3260</name>
</gene>
<dbReference type="RefSeq" id="WP_012523807.1">
    <property type="nucleotide sequence ID" value="NC_011144.1"/>
</dbReference>
<dbReference type="PROSITE" id="PS00122">
    <property type="entry name" value="CARBOXYLESTERASE_B_1"/>
    <property type="match status" value="1"/>
</dbReference>
<evidence type="ECO:0000259" key="4">
    <source>
        <dbReference type="Pfam" id="PF00135"/>
    </source>
</evidence>
<dbReference type="Gene3D" id="3.40.50.1820">
    <property type="entry name" value="alpha/beta hydrolase"/>
    <property type="match status" value="1"/>
</dbReference>
<dbReference type="HOGENOM" id="CLU_006586_16_4_5"/>
<dbReference type="PROSITE" id="PS00941">
    <property type="entry name" value="CARBOXYLESTERASE_B_2"/>
    <property type="match status" value="1"/>
</dbReference>
<dbReference type="KEGG" id="pzu:PHZ_c3260"/>
<dbReference type="EMBL" id="CP000747">
    <property type="protein sequence ID" value="ACG79669.1"/>
    <property type="molecule type" value="Genomic_DNA"/>
</dbReference>
<dbReference type="SUPFAM" id="SSF53474">
    <property type="entry name" value="alpha/beta-Hydrolases"/>
    <property type="match status" value="1"/>
</dbReference>
<dbReference type="eggNOG" id="COG2272">
    <property type="taxonomic scope" value="Bacteria"/>
</dbReference>
<keyword evidence="3" id="KW-0732">Signal</keyword>
<feature type="domain" description="Carboxylesterase type B" evidence="4">
    <location>
        <begin position="358"/>
        <end position="465"/>
    </location>
</feature>
<dbReference type="Proteomes" id="UP000001868">
    <property type="component" value="Chromosome"/>
</dbReference>
<organism evidence="5 6">
    <name type="scientific">Phenylobacterium zucineum (strain HLK1)</name>
    <dbReference type="NCBI Taxonomy" id="450851"/>
    <lineage>
        <taxon>Bacteria</taxon>
        <taxon>Pseudomonadati</taxon>
        <taxon>Pseudomonadota</taxon>
        <taxon>Alphaproteobacteria</taxon>
        <taxon>Caulobacterales</taxon>
        <taxon>Caulobacteraceae</taxon>
        <taxon>Phenylobacterium</taxon>
    </lineage>
</organism>
<feature type="signal peptide" evidence="3">
    <location>
        <begin position="1"/>
        <end position="23"/>
    </location>
</feature>
<dbReference type="GO" id="GO:0016787">
    <property type="term" value="F:hydrolase activity"/>
    <property type="evidence" value="ECO:0007669"/>
    <property type="project" value="UniProtKB-KW"/>
</dbReference>
<dbReference type="InterPro" id="IPR029058">
    <property type="entry name" value="AB_hydrolase_fold"/>
</dbReference>
<evidence type="ECO:0000256" key="3">
    <source>
        <dbReference type="RuleBase" id="RU361235"/>
    </source>
</evidence>
<feature type="domain" description="Carboxylesterase type B" evidence="4">
    <location>
        <begin position="35"/>
        <end position="334"/>
    </location>
</feature>
<dbReference type="OrthoDB" id="9775851at2"/>
<dbReference type="ESTHER" id="phezh-b4ras1">
    <property type="family name" value="Carb_B_Bacteria"/>
</dbReference>
<name>B4RAS1_PHEZH</name>
<proteinExistence type="inferred from homology"/>
<evidence type="ECO:0000313" key="5">
    <source>
        <dbReference type="EMBL" id="ACG79669.1"/>
    </source>
</evidence>
<reference evidence="5 6" key="1">
    <citation type="journal article" date="2008" name="BMC Genomics">
        <title>Complete genome of Phenylobacterium zucineum - a novel facultative intracellular bacterium isolated from human erythroleukemia cell line K562.</title>
        <authorList>
            <person name="Luo Y."/>
            <person name="Xu X."/>
            <person name="Ding Z."/>
            <person name="Liu Z."/>
            <person name="Zhang B."/>
            <person name="Yan Z."/>
            <person name="Sun J."/>
            <person name="Hu S."/>
            <person name="Hu X."/>
        </authorList>
    </citation>
    <scope>NUCLEOTIDE SEQUENCE [LARGE SCALE GENOMIC DNA]</scope>
    <source>
        <strain evidence="5 6">HLK1</strain>
    </source>
</reference>
<dbReference type="InterPro" id="IPR050309">
    <property type="entry name" value="Type-B_Carboxylest/Lipase"/>
</dbReference>
<dbReference type="STRING" id="450851.PHZ_c3260"/>
<evidence type="ECO:0000313" key="6">
    <source>
        <dbReference type="Proteomes" id="UP000001868"/>
    </source>
</evidence>
<feature type="chain" id="PRO_5005123404" description="Carboxylic ester hydrolase" evidence="3">
    <location>
        <begin position="24"/>
        <end position="494"/>
    </location>
</feature>
<dbReference type="InterPro" id="IPR002018">
    <property type="entry name" value="CarbesteraseB"/>
</dbReference>
<dbReference type="EC" id="3.1.1.-" evidence="3"/>
<dbReference type="InterPro" id="IPR019826">
    <property type="entry name" value="Carboxylesterase_B_AS"/>
</dbReference>
<comment type="similarity">
    <text evidence="1 3">Belongs to the type-B carboxylesterase/lipase family.</text>
</comment>
<keyword evidence="6" id="KW-1185">Reference proteome</keyword>
<sequence length="494" mass="51428">MISRRLAACAALAVLALSPAAFAQAPAGAFASDVSQTVKVKQGALKGTVKDAIAYHLGIPYAAAPVGELRWKPPAAGPRWSGERDASAPGASCQAEEDCLFLNVVRPAGAKAGDKLPVMVWIHGGAYVIGTSMGAFGGDTEGTNFAKRGIVHVSLNYRLGRAGWFAHPALTREGPTGNYGMMDQVAALQWVRDNIAAFGGDPANVTIYGESAGGVSVHYLMLAPQAKGLFAKAIGQSSFARHVPEPLAKAEAKGVQAAKAAGVEGEDAAAAAALRKLPLASLPYTGGFVGRAGPILDGTYITGGIAQGYAAGRQAKVPLMIGGNSNEASLFRPQPALLDSLPETARAAVSSAFDPEGTGDKARIVHALQTAQLITEPDRNLARLHAGAGQPTWLYYFSYVPPSKAAQKPYGAAHTDEIRFVFGAPRAGFAPEDLPLSGAMNELWANFAKTGAPGAAWPKFLPGETSVEFGNDGVQVRREHLKARLDLVEAMQPK</sequence>
<evidence type="ECO:0000256" key="2">
    <source>
        <dbReference type="ARBA" id="ARBA00022801"/>
    </source>
</evidence>
<evidence type="ECO:0000256" key="1">
    <source>
        <dbReference type="ARBA" id="ARBA00005964"/>
    </source>
</evidence>
<dbReference type="Pfam" id="PF00135">
    <property type="entry name" value="COesterase"/>
    <property type="match status" value="2"/>
</dbReference>
<keyword evidence="2 3" id="KW-0378">Hydrolase</keyword>